<dbReference type="AlphaFoldDB" id="A0A8D8VTL5"/>
<feature type="transmembrane region" description="Helical" evidence="1">
    <location>
        <begin position="59"/>
        <end position="87"/>
    </location>
</feature>
<keyword evidence="1" id="KW-0812">Transmembrane</keyword>
<dbReference type="EMBL" id="HBUF01081934">
    <property type="protein sequence ID" value="CAG6633200.1"/>
    <property type="molecule type" value="Transcribed_RNA"/>
</dbReference>
<proteinExistence type="predicted"/>
<evidence type="ECO:0000256" key="1">
    <source>
        <dbReference type="SAM" id="Phobius"/>
    </source>
</evidence>
<reference evidence="2" key="1">
    <citation type="submission" date="2021-05" db="EMBL/GenBank/DDBJ databases">
        <authorList>
            <person name="Alioto T."/>
            <person name="Alioto T."/>
            <person name="Gomez Garrido J."/>
        </authorList>
    </citation>
    <scope>NUCLEOTIDE SEQUENCE</scope>
</reference>
<keyword evidence="1" id="KW-0472">Membrane</keyword>
<protein>
    <submittedName>
        <fullName evidence="2">Uncharacterized protein</fullName>
    </submittedName>
</protein>
<name>A0A8D8VTL5_9HEMI</name>
<evidence type="ECO:0000313" key="2">
    <source>
        <dbReference type="EMBL" id="CAG6633200.1"/>
    </source>
</evidence>
<feature type="transmembrane region" description="Helical" evidence="1">
    <location>
        <begin position="20"/>
        <end position="39"/>
    </location>
</feature>
<accession>A0A8D8VTL5</accession>
<keyword evidence="1" id="KW-1133">Transmembrane helix</keyword>
<sequence length="153" mass="17587">MHVYYLSLSLSHTLSPPLSLPPLLFSHYLFSILLFIISFMSREIILFISSSHFSSPSSYLFLIISLICLLPYFSIPFPPLSFLFSLFPSLFLQKRTLKQSLIIYRSVHLTMKINFSLPPSPTLSPFSIFPKVTLFATKQKDLRHCNAAFLLFC</sequence>
<organism evidence="2">
    <name type="scientific">Cacopsylla melanoneura</name>
    <dbReference type="NCBI Taxonomy" id="428564"/>
    <lineage>
        <taxon>Eukaryota</taxon>
        <taxon>Metazoa</taxon>
        <taxon>Ecdysozoa</taxon>
        <taxon>Arthropoda</taxon>
        <taxon>Hexapoda</taxon>
        <taxon>Insecta</taxon>
        <taxon>Pterygota</taxon>
        <taxon>Neoptera</taxon>
        <taxon>Paraneoptera</taxon>
        <taxon>Hemiptera</taxon>
        <taxon>Sternorrhyncha</taxon>
        <taxon>Psylloidea</taxon>
        <taxon>Psyllidae</taxon>
        <taxon>Psyllinae</taxon>
        <taxon>Cacopsylla</taxon>
    </lineage>
</organism>